<reference evidence="3" key="1">
    <citation type="submission" date="2021-01" db="EMBL/GenBank/DDBJ databases">
        <title>Modified the classification status of verrucomicrobia.</title>
        <authorList>
            <person name="Feng X."/>
        </authorList>
    </citation>
    <scope>NUCLEOTIDE SEQUENCE</scope>
    <source>
        <strain evidence="3">KCTC 13126</strain>
    </source>
</reference>
<dbReference type="PROSITE" id="PS50894">
    <property type="entry name" value="HPT"/>
    <property type="match status" value="1"/>
</dbReference>
<evidence type="ECO:0000313" key="3">
    <source>
        <dbReference type="EMBL" id="MBK1879973.1"/>
    </source>
</evidence>
<evidence type="ECO:0000313" key="4">
    <source>
        <dbReference type="Proteomes" id="UP000617628"/>
    </source>
</evidence>
<sequence>MLPDVSQEVVFDKATIDELLLREKNGRPLLMRLFEIYLEETPRLLEELESAVAAKNPDDIYDIVHQMKGSAAALGARKLFRVTEAVLPLCKSGEVLEIENVIERIEDESDLFIAKVSEVLNKL</sequence>
<proteinExistence type="predicted"/>
<protein>
    <submittedName>
        <fullName evidence="3">Hpt domain-containing protein</fullName>
    </submittedName>
</protein>
<organism evidence="3 4">
    <name type="scientific">Pelagicoccus mobilis</name>
    <dbReference type="NCBI Taxonomy" id="415221"/>
    <lineage>
        <taxon>Bacteria</taxon>
        <taxon>Pseudomonadati</taxon>
        <taxon>Verrucomicrobiota</taxon>
        <taxon>Opitutia</taxon>
        <taxon>Puniceicoccales</taxon>
        <taxon>Pelagicoccaceae</taxon>
        <taxon>Pelagicoccus</taxon>
    </lineage>
</organism>
<feature type="modified residue" description="Phosphohistidine" evidence="1">
    <location>
        <position position="65"/>
    </location>
</feature>
<dbReference type="InterPro" id="IPR008207">
    <property type="entry name" value="Sig_transdc_His_kin_Hpt_dom"/>
</dbReference>
<dbReference type="EMBL" id="JAENIL010000065">
    <property type="protein sequence ID" value="MBK1879973.1"/>
    <property type="molecule type" value="Genomic_DNA"/>
</dbReference>
<accession>A0A934S129</accession>
<dbReference type="AlphaFoldDB" id="A0A934S129"/>
<dbReference type="Gene3D" id="1.20.120.160">
    <property type="entry name" value="HPT domain"/>
    <property type="match status" value="1"/>
</dbReference>
<dbReference type="Proteomes" id="UP000617628">
    <property type="component" value="Unassembled WGS sequence"/>
</dbReference>
<feature type="domain" description="HPt" evidence="2">
    <location>
        <begin position="26"/>
        <end position="123"/>
    </location>
</feature>
<dbReference type="SUPFAM" id="SSF47226">
    <property type="entry name" value="Histidine-containing phosphotransfer domain, HPT domain"/>
    <property type="match status" value="1"/>
</dbReference>
<comment type="caution">
    <text evidence="3">The sequence shown here is derived from an EMBL/GenBank/DDBJ whole genome shotgun (WGS) entry which is preliminary data.</text>
</comment>
<keyword evidence="4" id="KW-1185">Reference proteome</keyword>
<name>A0A934S129_9BACT</name>
<dbReference type="Pfam" id="PF01627">
    <property type="entry name" value="Hpt"/>
    <property type="match status" value="1"/>
</dbReference>
<keyword evidence="1" id="KW-0597">Phosphoprotein</keyword>
<dbReference type="InterPro" id="IPR036641">
    <property type="entry name" value="HPT_dom_sf"/>
</dbReference>
<evidence type="ECO:0000259" key="2">
    <source>
        <dbReference type="PROSITE" id="PS50894"/>
    </source>
</evidence>
<evidence type="ECO:0000256" key="1">
    <source>
        <dbReference type="PROSITE-ProRule" id="PRU00110"/>
    </source>
</evidence>
<dbReference type="GO" id="GO:0000160">
    <property type="term" value="P:phosphorelay signal transduction system"/>
    <property type="evidence" value="ECO:0007669"/>
    <property type="project" value="InterPro"/>
</dbReference>
<dbReference type="GO" id="GO:0004672">
    <property type="term" value="F:protein kinase activity"/>
    <property type="evidence" value="ECO:0007669"/>
    <property type="project" value="UniProtKB-ARBA"/>
</dbReference>
<dbReference type="RefSeq" id="WP_200358404.1">
    <property type="nucleotide sequence ID" value="NZ_JAENIL010000065.1"/>
</dbReference>
<gene>
    <name evidence="3" type="ORF">JIN87_24020</name>
</gene>